<dbReference type="AlphaFoldDB" id="A0A835XH92"/>
<evidence type="ECO:0000313" key="4">
    <source>
        <dbReference type="Proteomes" id="UP000612055"/>
    </source>
</evidence>
<keyword evidence="4" id="KW-1185">Reference proteome</keyword>
<feature type="region of interest" description="Disordered" evidence="1">
    <location>
        <begin position="406"/>
        <end position="426"/>
    </location>
</feature>
<dbReference type="Proteomes" id="UP000612055">
    <property type="component" value="Unassembled WGS sequence"/>
</dbReference>
<feature type="compositionally biased region" description="Gly residues" evidence="1">
    <location>
        <begin position="346"/>
        <end position="360"/>
    </location>
</feature>
<evidence type="ECO:0000313" key="3">
    <source>
        <dbReference type="EMBL" id="KAG2484622.1"/>
    </source>
</evidence>
<gene>
    <name evidence="3" type="ORF">HYH03_016576</name>
</gene>
<feature type="domain" description="FAD dependent oxidoreductase" evidence="2">
    <location>
        <begin position="61"/>
        <end position="252"/>
    </location>
</feature>
<dbReference type="InterPro" id="IPR036188">
    <property type="entry name" value="FAD/NAD-bd_sf"/>
</dbReference>
<name>A0A835XH92_9CHLO</name>
<dbReference type="Gene3D" id="3.50.50.60">
    <property type="entry name" value="FAD/NAD(P)-binding domain"/>
    <property type="match status" value="2"/>
</dbReference>
<dbReference type="EMBL" id="JAEHOE010000146">
    <property type="protein sequence ID" value="KAG2484622.1"/>
    <property type="molecule type" value="Genomic_DNA"/>
</dbReference>
<feature type="compositionally biased region" description="Low complexity" evidence="1">
    <location>
        <begin position="479"/>
        <end position="499"/>
    </location>
</feature>
<feature type="domain" description="FAD dependent oxidoreductase" evidence="2">
    <location>
        <begin position="282"/>
        <end position="580"/>
    </location>
</feature>
<accession>A0A835XH92</accession>
<proteinExistence type="predicted"/>
<reference evidence="3" key="1">
    <citation type="journal article" date="2020" name="bioRxiv">
        <title>Comparative genomics of Chlamydomonas.</title>
        <authorList>
            <person name="Craig R.J."/>
            <person name="Hasan A.R."/>
            <person name="Ness R.W."/>
            <person name="Keightley P.D."/>
        </authorList>
    </citation>
    <scope>NUCLEOTIDE SEQUENCE</scope>
    <source>
        <strain evidence="3">CCAP 11/70</strain>
    </source>
</reference>
<feature type="compositionally biased region" description="Low complexity" evidence="1">
    <location>
        <begin position="407"/>
        <end position="423"/>
    </location>
</feature>
<dbReference type="Gene3D" id="3.30.9.10">
    <property type="entry name" value="D-Amino Acid Oxidase, subunit A, domain 2"/>
    <property type="match status" value="1"/>
</dbReference>
<evidence type="ECO:0000259" key="2">
    <source>
        <dbReference type="Pfam" id="PF01266"/>
    </source>
</evidence>
<dbReference type="OrthoDB" id="547145at2759"/>
<organism evidence="3 4">
    <name type="scientific">Edaphochlamys debaryana</name>
    <dbReference type="NCBI Taxonomy" id="47281"/>
    <lineage>
        <taxon>Eukaryota</taxon>
        <taxon>Viridiplantae</taxon>
        <taxon>Chlorophyta</taxon>
        <taxon>core chlorophytes</taxon>
        <taxon>Chlorophyceae</taxon>
        <taxon>CS clade</taxon>
        <taxon>Chlamydomonadales</taxon>
        <taxon>Chlamydomonadales incertae sedis</taxon>
        <taxon>Edaphochlamys</taxon>
    </lineage>
</organism>
<comment type="caution">
    <text evidence="3">The sequence shown here is derived from an EMBL/GenBank/DDBJ whole genome shotgun (WGS) entry which is preliminary data.</text>
</comment>
<feature type="region of interest" description="Disordered" evidence="1">
    <location>
        <begin position="237"/>
        <end position="275"/>
    </location>
</feature>
<feature type="region of interest" description="Disordered" evidence="1">
    <location>
        <begin position="469"/>
        <end position="507"/>
    </location>
</feature>
<dbReference type="InterPro" id="IPR006076">
    <property type="entry name" value="FAD-dep_OxRdtase"/>
</dbReference>
<protein>
    <recommendedName>
        <fullName evidence="2">FAD dependent oxidoreductase domain-containing protein</fullName>
    </recommendedName>
</protein>
<sequence length="607" mass="61218">MLYCRSRNGRSYTEGGFSSRGGPLPGPRPSTAKPQPSRLLLYLQRQPWAPQGPGESRPPLRVAVIGGGLAGVAAAWQLMRRAPRGRPLHLHLYDAAGIAAGGSGAAAGMLHPYSPRGKLLWRAAEAMEASLEAVAAAEAAAASMPAAATGELAAALAGVGEGPFVWRRGLVRPAASVKQSADFAKTLANAAKAAAGAEGRSGGGGCVAVRGLSAAELQALVPGVVLPVEPAESAAVPTGASEPAATGPAAAAAGAGAANGQGQAAGRAPNRREKRRAAAAAASSIAASADTAALLIPSGLVMDVSRYLHALWAATIHEAAARGDGSRAELRLRRVSSLERLRWGGSEAGGPEPGRHGAGSGAAADGSYDAVVVAAGAAAGTVAEVAAAGLPLQLCQGLTLVMEPGVGPAMEAPQEPQAQQQGPQEERERAMEVARLVVGATRSYGWGPEAALEACLRSEYARARCDGGSVTGGNGEGGTPTAAAGAARSAVGPAGSGQAEEADAATEEELRRRAEAVWKPLADWRVARVREGFRALPPRKGHGALPLVGRLQPGRRWWVVAGLGSRGVLYHGLLGQLLADAVLYDKVDVIPEELAAGCGAVLEPNVA</sequence>
<evidence type="ECO:0000256" key="1">
    <source>
        <dbReference type="SAM" id="MobiDB-lite"/>
    </source>
</evidence>
<feature type="region of interest" description="Disordered" evidence="1">
    <location>
        <begin position="1"/>
        <end position="35"/>
    </location>
</feature>
<dbReference type="PANTHER" id="PTHR13847:SF261">
    <property type="entry name" value="FAD-DEPENDENT OXIDOREDUCTASE FAMILY PROTEIN"/>
    <property type="match status" value="1"/>
</dbReference>
<dbReference type="GO" id="GO:0005737">
    <property type="term" value="C:cytoplasm"/>
    <property type="evidence" value="ECO:0007669"/>
    <property type="project" value="TreeGrafter"/>
</dbReference>
<feature type="compositionally biased region" description="Low complexity" evidence="1">
    <location>
        <begin position="237"/>
        <end position="268"/>
    </location>
</feature>
<feature type="region of interest" description="Disordered" evidence="1">
    <location>
        <begin position="343"/>
        <end position="362"/>
    </location>
</feature>
<dbReference type="SUPFAM" id="SSF51971">
    <property type="entry name" value="Nucleotide-binding domain"/>
    <property type="match status" value="1"/>
</dbReference>
<dbReference type="Pfam" id="PF01266">
    <property type="entry name" value="DAO"/>
    <property type="match status" value="2"/>
</dbReference>
<dbReference type="PANTHER" id="PTHR13847">
    <property type="entry name" value="SARCOSINE DEHYDROGENASE-RELATED"/>
    <property type="match status" value="1"/>
</dbReference>
<feature type="compositionally biased region" description="Gly residues" evidence="1">
    <location>
        <begin position="469"/>
        <end position="478"/>
    </location>
</feature>